<comment type="caution">
    <text evidence="1">The sequence shown here is derived from an EMBL/GenBank/DDBJ whole genome shotgun (WGS) entry which is preliminary data.</text>
</comment>
<evidence type="ECO:0000313" key="1">
    <source>
        <dbReference type="EMBL" id="MDQ9094212.1"/>
    </source>
</evidence>
<dbReference type="EMBL" id="JAVIFY010000038">
    <property type="protein sequence ID" value="MDQ9094212.1"/>
    <property type="molecule type" value="Genomic_DNA"/>
</dbReference>
<evidence type="ECO:0000313" key="2">
    <source>
        <dbReference type="Proteomes" id="UP001226574"/>
    </source>
</evidence>
<dbReference type="Proteomes" id="UP001226574">
    <property type="component" value="Unassembled WGS sequence"/>
</dbReference>
<name>A0ABU1BKS5_PSEHA</name>
<sequence length="163" mass="18147">MTLELKISIAALLLTYIGLWVALWRAQSATKQANATFLSALQASRAFYPNIALQASVVKKPQKLNDPFTISINTINGTEKPIIFRNIKVTLMECDSGGKEITLHGTQEFLSSFKTVESAKSFCDELSLNWQSSPRLKVKIRAIVQLAGEKQTVEEESQTLWLS</sequence>
<accession>A0ABU1BKS5</accession>
<protein>
    <submittedName>
        <fullName evidence="1">Uncharacterized protein</fullName>
    </submittedName>
</protein>
<dbReference type="RefSeq" id="WP_309039892.1">
    <property type="nucleotide sequence ID" value="NZ_JAVIFY010000038.1"/>
</dbReference>
<gene>
    <name evidence="1" type="ORF">RC083_21875</name>
</gene>
<proteinExistence type="predicted"/>
<keyword evidence="2" id="KW-1185">Reference proteome</keyword>
<organism evidence="1 2">
    <name type="scientific">Pseudoalteromonas haloplanktis</name>
    <name type="common">Alteromonas haloplanktis</name>
    <dbReference type="NCBI Taxonomy" id="228"/>
    <lineage>
        <taxon>Bacteria</taxon>
        <taxon>Pseudomonadati</taxon>
        <taxon>Pseudomonadota</taxon>
        <taxon>Gammaproteobacteria</taxon>
        <taxon>Alteromonadales</taxon>
        <taxon>Pseudoalteromonadaceae</taxon>
        <taxon>Pseudoalteromonas</taxon>
    </lineage>
</organism>
<reference evidence="1 2" key="1">
    <citation type="submission" date="2023-08" db="EMBL/GenBank/DDBJ databases">
        <title>Pseudoalteromonas haloplanktis LL1 genome.</title>
        <authorList>
            <person name="Wu S."/>
        </authorList>
    </citation>
    <scope>NUCLEOTIDE SEQUENCE [LARGE SCALE GENOMIC DNA]</scope>
    <source>
        <strain evidence="1 2">LL1</strain>
    </source>
</reference>